<dbReference type="PROSITE" id="PS50262">
    <property type="entry name" value="G_PROTEIN_RECEP_F1_2"/>
    <property type="match status" value="1"/>
</dbReference>
<evidence type="ECO:0000256" key="10">
    <source>
        <dbReference type="SAM" id="Phobius"/>
    </source>
</evidence>
<dbReference type="OrthoDB" id="10344679at2759"/>
<evidence type="ECO:0000313" key="13">
    <source>
        <dbReference type="Proteomes" id="UP000683360"/>
    </source>
</evidence>
<accession>A0A8S3UDW6</accession>
<keyword evidence="2" id="KW-1003">Cell membrane</keyword>
<evidence type="ECO:0000256" key="1">
    <source>
        <dbReference type="ARBA" id="ARBA00004651"/>
    </source>
</evidence>
<evidence type="ECO:0000259" key="11">
    <source>
        <dbReference type="PROSITE" id="PS50262"/>
    </source>
</evidence>
<organism evidence="12 13">
    <name type="scientific">Mytilus edulis</name>
    <name type="common">Blue mussel</name>
    <dbReference type="NCBI Taxonomy" id="6550"/>
    <lineage>
        <taxon>Eukaryota</taxon>
        <taxon>Metazoa</taxon>
        <taxon>Spiralia</taxon>
        <taxon>Lophotrochozoa</taxon>
        <taxon>Mollusca</taxon>
        <taxon>Bivalvia</taxon>
        <taxon>Autobranchia</taxon>
        <taxon>Pteriomorphia</taxon>
        <taxon>Mytilida</taxon>
        <taxon>Mytiloidea</taxon>
        <taxon>Mytilidae</taxon>
        <taxon>Mytilinae</taxon>
        <taxon>Mytilus</taxon>
    </lineage>
</organism>
<evidence type="ECO:0000256" key="6">
    <source>
        <dbReference type="ARBA" id="ARBA00023136"/>
    </source>
</evidence>
<dbReference type="EMBL" id="CAJPWZ010002502">
    <property type="protein sequence ID" value="CAG2239111.1"/>
    <property type="molecule type" value="Genomic_DNA"/>
</dbReference>
<evidence type="ECO:0000313" key="12">
    <source>
        <dbReference type="EMBL" id="CAG2239111.1"/>
    </source>
</evidence>
<feature type="transmembrane region" description="Helical" evidence="10">
    <location>
        <begin position="276"/>
        <end position="296"/>
    </location>
</feature>
<gene>
    <name evidence="12" type="ORF">MEDL_51475</name>
</gene>
<feature type="domain" description="G-protein coupled receptors family 1 profile" evidence="11">
    <location>
        <begin position="48"/>
        <end position="294"/>
    </location>
</feature>
<name>A0A8S3UDW6_MYTED</name>
<comment type="caution">
    <text evidence="12">The sequence shown here is derived from an EMBL/GenBank/DDBJ whole genome shotgun (WGS) entry which is preliminary data.</text>
</comment>
<protein>
    <submittedName>
        <fullName evidence="12">OLFR</fullName>
    </submittedName>
</protein>
<dbReference type="PANTHER" id="PTHR24246">
    <property type="entry name" value="OLFACTORY RECEPTOR AND ADENOSINE RECEPTOR"/>
    <property type="match status" value="1"/>
</dbReference>
<dbReference type="Proteomes" id="UP000683360">
    <property type="component" value="Unassembled WGS sequence"/>
</dbReference>
<dbReference type="GO" id="GO:0004930">
    <property type="term" value="F:G protein-coupled receptor activity"/>
    <property type="evidence" value="ECO:0007669"/>
    <property type="project" value="UniProtKB-KW"/>
</dbReference>
<dbReference type="AlphaFoldDB" id="A0A8S3UDW6"/>
<evidence type="ECO:0000256" key="2">
    <source>
        <dbReference type="ARBA" id="ARBA00022475"/>
    </source>
</evidence>
<dbReference type="GO" id="GO:0005886">
    <property type="term" value="C:plasma membrane"/>
    <property type="evidence" value="ECO:0007669"/>
    <property type="project" value="UniProtKB-SubCell"/>
</dbReference>
<proteinExistence type="predicted"/>
<dbReference type="SUPFAM" id="SSF81321">
    <property type="entry name" value="Family A G protein-coupled receptor-like"/>
    <property type="match status" value="1"/>
</dbReference>
<sequence length="317" mass="35884">MKSNFSRLYSKTMLNLTHNESVFTYSAETNSVVMIGLSYVLGTVFILINLPSVIIVLCSFCRRNDLKNMHVLFSLSITDMLFGFIWFLVIDINVNKNNIPYTECVVRLVIVQLSHLVSNVHLFNITLDRICTVCLNAKLFINHRGAITILTVIGSWIFSAGSLVLFQILNGRDSGEQECSISRVMNPGFPYVATLLALIQIGSISNVIVMIVFLIRHQNLMKATIRIDTGRKTSKSDIRLCVTVCIVSIVCTLLNLPWTVLLLYGSIVEWPSRFVLHSTFFLSSLTALVNPILYTYRTRKFRVLLQESTQLLNCCRK</sequence>
<keyword evidence="13" id="KW-1185">Reference proteome</keyword>
<feature type="transmembrane region" description="Helical" evidence="10">
    <location>
        <begin position="109"/>
        <end position="127"/>
    </location>
</feature>
<feature type="transmembrane region" description="Helical" evidence="10">
    <location>
        <begin position="236"/>
        <end position="256"/>
    </location>
</feature>
<evidence type="ECO:0000256" key="8">
    <source>
        <dbReference type="ARBA" id="ARBA00023180"/>
    </source>
</evidence>
<evidence type="ECO:0000256" key="3">
    <source>
        <dbReference type="ARBA" id="ARBA00022692"/>
    </source>
</evidence>
<reference evidence="12" key="1">
    <citation type="submission" date="2021-03" db="EMBL/GenBank/DDBJ databases">
        <authorList>
            <person name="Bekaert M."/>
        </authorList>
    </citation>
    <scope>NUCLEOTIDE SEQUENCE</scope>
</reference>
<comment type="subcellular location">
    <subcellularLocation>
        <location evidence="1">Cell membrane</location>
        <topology evidence="1">Multi-pass membrane protein</topology>
    </subcellularLocation>
</comment>
<dbReference type="CDD" id="cd00637">
    <property type="entry name" value="7tm_classA_rhodopsin-like"/>
    <property type="match status" value="1"/>
</dbReference>
<dbReference type="Gene3D" id="1.20.1070.10">
    <property type="entry name" value="Rhodopsin 7-helix transmembrane proteins"/>
    <property type="match status" value="1"/>
</dbReference>
<evidence type="ECO:0000256" key="9">
    <source>
        <dbReference type="ARBA" id="ARBA00023224"/>
    </source>
</evidence>
<feature type="transmembrane region" description="Helical" evidence="10">
    <location>
        <begin position="32"/>
        <end position="58"/>
    </location>
</feature>
<evidence type="ECO:0000256" key="5">
    <source>
        <dbReference type="ARBA" id="ARBA00023040"/>
    </source>
</evidence>
<keyword evidence="9" id="KW-0807">Transducer</keyword>
<feature type="transmembrane region" description="Helical" evidence="10">
    <location>
        <begin position="189"/>
        <end position="215"/>
    </location>
</feature>
<dbReference type="Pfam" id="PF00001">
    <property type="entry name" value="7tm_1"/>
    <property type="match status" value="1"/>
</dbReference>
<keyword evidence="7" id="KW-0675">Receptor</keyword>
<feature type="transmembrane region" description="Helical" evidence="10">
    <location>
        <begin position="147"/>
        <end position="169"/>
    </location>
</feature>
<evidence type="ECO:0000256" key="4">
    <source>
        <dbReference type="ARBA" id="ARBA00022989"/>
    </source>
</evidence>
<feature type="transmembrane region" description="Helical" evidence="10">
    <location>
        <begin position="70"/>
        <end position="89"/>
    </location>
</feature>
<dbReference type="InterPro" id="IPR000276">
    <property type="entry name" value="GPCR_Rhodpsn"/>
</dbReference>
<keyword evidence="6 10" id="KW-0472">Membrane</keyword>
<keyword evidence="4 10" id="KW-1133">Transmembrane helix</keyword>
<evidence type="ECO:0000256" key="7">
    <source>
        <dbReference type="ARBA" id="ARBA00023170"/>
    </source>
</evidence>
<keyword evidence="5" id="KW-0297">G-protein coupled receptor</keyword>
<dbReference type="PANTHER" id="PTHR24246:SF27">
    <property type="entry name" value="ADENOSINE RECEPTOR, ISOFORM A"/>
    <property type="match status" value="1"/>
</dbReference>
<dbReference type="PRINTS" id="PR00237">
    <property type="entry name" value="GPCRRHODOPSN"/>
</dbReference>
<keyword evidence="8" id="KW-0325">Glycoprotein</keyword>
<dbReference type="InterPro" id="IPR017452">
    <property type="entry name" value="GPCR_Rhodpsn_7TM"/>
</dbReference>
<keyword evidence="3 10" id="KW-0812">Transmembrane</keyword>